<reference evidence="3" key="1">
    <citation type="submission" date="2015-07" db="EMBL/GenBank/DDBJ databases">
        <title>Draft genome sequence of the purine-degrading Gottschalkia purinilyticum DSM 1384 (formerly Clostridium purinilyticum).</title>
        <authorList>
            <person name="Poehlein A."/>
            <person name="Schiel-Bengelsdorf B."/>
            <person name="Bengelsdorf F.R."/>
            <person name="Daniel R."/>
            <person name="Duerre P."/>
        </authorList>
    </citation>
    <scope>NUCLEOTIDE SEQUENCE [LARGE SCALE GENOMIC DNA]</scope>
    <source>
        <strain evidence="3">DSM 1384</strain>
    </source>
</reference>
<evidence type="ECO:0000313" key="3">
    <source>
        <dbReference type="Proteomes" id="UP000037267"/>
    </source>
</evidence>
<proteinExistence type="predicted"/>
<keyword evidence="3" id="KW-1185">Reference proteome</keyword>
<dbReference type="AlphaFoldDB" id="A0A0L0WC89"/>
<accession>A0A0L0WC89</accession>
<protein>
    <submittedName>
        <fullName evidence="2">Uncharacterized protein</fullName>
    </submittedName>
</protein>
<sequence>MIKGSNLKKVVIGTVAAIGTCTLSFSGLTQSVKAEVVNKTKIIPTAYSSSVSKVKKSVVPLGYVKATYNVEIGEYSEKPTAKDMSAEEAAELGAQNLWKIFGVDLSGKTIEMTYSAATSDQPRAQWEGIITIDENLLYSFTVDSVTGEHRSTSQSRYWTGNINVGMDMDLVKDSSKYIALAKEAAKKYQLVSGQVVSAEYSSQSYISNDIGKNPGISIIVKSDNGQEAQLTFSRYNQELLSVEFDSWVKEAKILEEKIEKELREKAANHIDETEQQDTGNYMLKKLEEK</sequence>
<name>A0A0L0WC89_GOTPU</name>
<evidence type="ECO:0000313" key="2">
    <source>
        <dbReference type="EMBL" id="KNF09082.1"/>
    </source>
</evidence>
<organism evidence="2 3">
    <name type="scientific">Gottschalkia purinilytica</name>
    <name type="common">Clostridium purinilyticum</name>
    <dbReference type="NCBI Taxonomy" id="1503"/>
    <lineage>
        <taxon>Bacteria</taxon>
        <taxon>Bacillati</taxon>
        <taxon>Bacillota</taxon>
        <taxon>Tissierellia</taxon>
        <taxon>Tissierellales</taxon>
        <taxon>Gottschalkiaceae</taxon>
        <taxon>Gottschalkia</taxon>
    </lineage>
</organism>
<dbReference type="OrthoDB" id="2034072at2"/>
<gene>
    <name evidence="2" type="ORF">CLPU_4c01280</name>
</gene>
<comment type="caution">
    <text evidence="2">The sequence shown here is derived from an EMBL/GenBank/DDBJ whole genome shotgun (WGS) entry which is preliminary data.</text>
</comment>
<dbReference type="RefSeq" id="WP_050354656.1">
    <property type="nucleotide sequence ID" value="NZ_LGSS01000004.1"/>
</dbReference>
<feature type="region of interest" description="Disordered" evidence="1">
    <location>
        <begin position="266"/>
        <end position="289"/>
    </location>
</feature>
<dbReference type="EMBL" id="LGSS01000004">
    <property type="protein sequence ID" value="KNF09082.1"/>
    <property type="molecule type" value="Genomic_DNA"/>
</dbReference>
<dbReference type="STRING" id="1503.CLPU_4c01280"/>
<evidence type="ECO:0000256" key="1">
    <source>
        <dbReference type="SAM" id="MobiDB-lite"/>
    </source>
</evidence>
<dbReference type="Proteomes" id="UP000037267">
    <property type="component" value="Unassembled WGS sequence"/>
</dbReference>